<reference evidence="1 2" key="1">
    <citation type="submission" date="2017-06" db="EMBL/GenBank/DDBJ databases">
        <title>Complete genome sequence of Shewanella marisflavi EP1 associated with anaerobic 2,4-dinitrotoluene reduction and salt tolerance.</title>
        <authorList>
            <person name="Huang J."/>
        </authorList>
    </citation>
    <scope>NUCLEOTIDE SEQUENCE [LARGE SCALE GENOMIC DNA]</scope>
    <source>
        <strain evidence="1 2">EP1</strain>
    </source>
</reference>
<sequence length="170" mass="19033">MANKGDTLRRLIHDAPTEMTPERDLWPSIAKGLDAPTASSPSYWRPVAIASTLLLALLLGKISFSPEAPEGQNDALLHTLAAIDAQHQTNIAALTLTKQVDWKTSPYSQPVEQGIEQLRTAAKEIYEALKLNPTDKQLWQLWLWTQQREIELIKQGQKLPVNRDTTGEMI</sequence>
<evidence type="ECO:0000313" key="2">
    <source>
        <dbReference type="Proteomes" id="UP000198233"/>
    </source>
</evidence>
<dbReference type="KEGG" id="smav:CFF01_04490"/>
<dbReference type="RefSeq" id="WP_088904014.1">
    <property type="nucleotide sequence ID" value="NZ_CP022272.1"/>
</dbReference>
<name>A0AAC9TXW2_9GAMM</name>
<dbReference type="EMBL" id="CP022272">
    <property type="protein sequence ID" value="ASJ95908.1"/>
    <property type="molecule type" value="Genomic_DNA"/>
</dbReference>
<protein>
    <submittedName>
        <fullName evidence="1">Uncharacterized protein</fullName>
    </submittedName>
</protein>
<proteinExistence type="predicted"/>
<evidence type="ECO:0000313" key="1">
    <source>
        <dbReference type="EMBL" id="ASJ95908.1"/>
    </source>
</evidence>
<organism evidence="1 2">
    <name type="scientific">Shewanella marisflavi</name>
    <dbReference type="NCBI Taxonomy" id="260364"/>
    <lineage>
        <taxon>Bacteria</taxon>
        <taxon>Pseudomonadati</taxon>
        <taxon>Pseudomonadota</taxon>
        <taxon>Gammaproteobacteria</taxon>
        <taxon>Alteromonadales</taxon>
        <taxon>Shewanellaceae</taxon>
        <taxon>Shewanella</taxon>
    </lineage>
</organism>
<gene>
    <name evidence="1" type="ORF">CFF01_04490</name>
</gene>
<accession>A0AAC9TXW2</accession>
<dbReference type="Proteomes" id="UP000198233">
    <property type="component" value="Chromosome"/>
</dbReference>
<dbReference type="AlphaFoldDB" id="A0AAC9TXW2"/>